<evidence type="ECO:0000256" key="1">
    <source>
        <dbReference type="SAM" id="MobiDB-lite"/>
    </source>
</evidence>
<reference evidence="2 3" key="1">
    <citation type="journal article" date="2024" name="Nat. Commun.">
        <title>Phylogenomics reveals the evolutionary origins of lichenization in chlorophyte algae.</title>
        <authorList>
            <person name="Puginier C."/>
            <person name="Libourel C."/>
            <person name="Otte J."/>
            <person name="Skaloud P."/>
            <person name="Haon M."/>
            <person name="Grisel S."/>
            <person name="Petersen M."/>
            <person name="Berrin J.G."/>
            <person name="Delaux P.M."/>
            <person name="Dal Grande F."/>
            <person name="Keller J."/>
        </authorList>
    </citation>
    <scope>NUCLEOTIDE SEQUENCE [LARGE SCALE GENOMIC DNA]</scope>
    <source>
        <strain evidence="2 3">SAG 2043</strain>
    </source>
</reference>
<protein>
    <submittedName>
        <fullName evidence="2">Uncharacterized protein</fullName>
    </submittedName>
</protein>
<feature type="compositionally biased region" description="Low complexity" evidence="1">
    <location>
        <begin position="1"/>
        <end position="43"/>
    </location>
</feature>
<dbReference type="EMBL" id="JALJOR010000001">
    <property type="protein sequence ID" value="KAK9828660.1"/>
    <property type="molecule type" value="Genomic_DNA"/>
</dbReference>
<organism evidence="2 3">
    <name type="scientific">[Myrmecia] bisecta</name>
    <dbReference type="NCBI Taxonomy" id="41462"/>
    <lineage>
        <taxon>Eukaryota</taxon>
        <taxon>Viridiplantae</taxon>
        <taxon>Chlorophyta</taxon>
        <taxon>core chlorophytes</taxon>
        <taxon>Trebouxiophyceae</taxon>
        <taxon>Trebouxiales</taxon>
        <taxon>Trebouxiaceae</taxon>
        <taxon>Myrmecia</taxon>
    </lineage>
</organism>
<keyword evidence="3" id="KW-1185">Reference proteome</keyword>
<evidence type="ECO:0000313" key="3">
    <source>
        <dbReference type="Proteomes" id="UP001489004"/>
    </source>
</evidence>
<name>A0AAW1R3W2_9CHLO</name>
<dbReference type="AlphaFoldDB" id="A0AAW1R3W2"/>
<gene>
    <name evidence="2" type="ORF">WJX72_001378</name>
</gene>
<feature type="compositionally biased region" description="Polar residues" evidence="1">
    <location>
        <begin position="44"/>
        <end position="57"/>
    </location>
</feature>
<sequence length="77" mass="7779">MGPQAGAAAAAAAGRGVDAATAATEARQQTSTGRGTPAAGRGRQLSSNSWHHQSRGQQRGYKGRGAARPLPAEVLQQ</sequence>
<accession>A0AAW1R3W2</accession>
<evidence type="ECO:0000313" key="2">
    <source>
        <dbReference type="EMBL" id="KAK9828660.1"/>
    </source>
</evidence>
<proteinExistence type="predicted"/>
<comment type="caution">
    <text evidence="2">The sequence shown here is derived from an EMBL/GenBank/DDBJ whole genome shotgun (WGS) entry which is preliminary data.</text>
</comment>
<dbReference type="Proteomes" id="UP001489004">
    <property type="component" value="Unassembled WGS sequence"/>
</dbReference>
<feature type="region of interest" description="Disordered" evidence="1">
    <location>
        <begin position="1"/>
        <end position="77"/>
    </location>
</feature>